<dbReference type="EMBL" id="FMBK01000009">
    <property type="protein sequence ID" value="SCC72343.1"/>
    <property type="molecule type" value="Genomic_DNA"/>
</dbReference>
<evidence type="ECO:0000313" key="7">
    <source>
        <dbReference type="Proteomes" id="UP000243661"/>
    </source>
</evidence>
<keyword evidence="4" id="KW-0732">Signal</keyword>
<reference evidence="6 7" key="1">
    <citation type="submission" date="2016-08" db="EMBL/GenBank/DDBJ databases">
        <authorList>
            <person name="Seilhamer J.J."/>
        </authorList>
    </citation>
    <scope>NUCLEOTIDE SEQUENCE [LARGE SCALE GENOMIC DNA]</scope>
    <source>
        <strain evidence="6 7">ANC 4874</strain>
    </source>
</reference>
<keyword evidence="5" id="KW-0406">Ion transport</keyword>
<dbReference type="Pfam" id="PF01297">
    <property type="entry name" value="ZnuA"/>
    <property type="match status" value="1"/>
</dbReference>
<dbReference type="Proteomes" id="UP000243661">
    <property type="component" value="Unassembled WGS sequence"/>
</dbReference>
<evidence type="ECO:0000256" key="2">
    <source>
        <dbReference type="ARBA" id="ARBA00015915"/>
    </source>
</evidence>
<dbReference type="PANTHER" id="PTHR42953:SF3">
    <property type="entry name" value="HIGH-AFFINITY ZINC UPTAKE SYSTEM PROTEIN ZNUA"/>
    <property type="match status" value="1"/>
</dbReference>
<proteinExistence type="inferred from homology"/>
<evidence type="ECO:0000256" key="4">
    <source>
        <dbReference type="ARBA" id="ARBA00022729"/>
    </source>
</evidence>
<protein>
    <recommendedName>
        <fullName evidence="2">High-affinity zinc uptake system protein ZnuA</fullName>
    </recommendedName>
</protein>
<name>A0A1C4GWT5_9GAMM</name>
<dbReference type="PANTHER" id="PTHR42953">
    <property type="entry name" value="HIGH-AFFINITY ZINC UPTAKE SYSTEM PROTEIN ZNUA-RELATED"/>
    <property type="match status" value="1"/>
</dbReference>
<evidence type="ECO:0000256" key="3">
    <source>
        <dbReference type="ARBA" id="ARBA00022448"/>
    </source>
</evidence>
<evidence type="ECO:0000313" key="6">
    <source>
        <dbReference type="EMBL" id="SCC72343.1"/>
    </source>
</evidence>
<keyword evidence="5" id="KW-0862">Zinc</keyword>
<dbReference type="GO" id="GO:0046872">
    <property type="term" value="F:metal ion binding"/>
    <property type="evidence" value="ECO:0007669"/>
    <property type="project" value="InterPro"/>
</dbReference>
<dbReference type="GO" id="GO:0006829">
    <property type="term" value="P:zinc ion transport"/>
    <property type="evidence" value="ECO:0007669"/>
    <property type="project" value="UniProtKB-KW"/>
</dbReference>
<dbReference type="SUPFAM" id="SSF53807">
    <property type="entry name" value="Helical backbone' metal receptor"/>
    <property type="match status" value="1"/>
</dbReference>
<gene>
    <name evidence="6" type="ORF">GA0116959_10923</name>
</gene>
<evidence type="ECO:0000256" key="5">
    <source>
        <dbReference type="ARBA" id="ARBA00022906"/>
    </source>
</evidence>
<sequence>MIVFMSRFFALWVLALLSPLSWSQSLVVSTHPIYLIAQEITQGIEEPVLLLADQTGHDVTLTPVHRKIIQDAAIIIWLGKAHEAPLDKLLSNNPKAISILASDIVQMLPQRNTRGKALNNTVDTHVWLDPNNAVRIGFFIAALRSQQVPEHKEAYWANAKRFAQEMLMAGQQYNSHTQSKSYWSYHDAYQYLERALNLKFAGALTDDPHVAPTIAQIKYLNQSRPNRNMCLLAEGHASKSQYQKLNPITFQAVDERMNGAGDFVQAWKVLAAQTHKCVLSAQK</sequence>
<accession>A0A1C4GWT5</accession>
<keyword evidence="3" id="KW-0813">Transport</keyword>
<evidence type="ECO:0000256" key="1">
    <source>
        <dbReference type="ARBA" id="ARBA00011028"/>
    </source>
</evidence>
<organism evidence="6 7">
    <name type="scientific">Acinetobacter albensis</name>
    <dbReference type="NCBI Taxonomy" id="1673609"/>
    <lineage>
        <taxon>Bacteria</taxon>
        <taxon>Pseudomonadati</taxon>
        <taxon>Pseudomonadota</taxon>
        <taxon>Gammaproteobacteria</taxon>
        <taxon>Moraxellales</taxon>
        <taxon>Moraxellaceae</taxon>
        <taxon>Acinetobacter</taxon>
    </lineage>
</organism>
<keyword evidence="5" id="KW-0864">Zinc transport</keyword>
<comment type="similarity">
    <text evidence="1">Belongs to the bacterial solute-binding protein 9 family.</text>
</comment>
<dbReference type="AlphaFoldDB" id="A0A1C4GWT5"/>
<dbReference type="InterPro" id="IPR050492">
    <property type="entry name" value="Bact_metal-bind_prot9"/>
</dbReference>
<dbReference type="Gene3D" id="3.40.50.1980">
    <property type="entry name" value="Nitrogenase molybdenum iron protein domain"/>
    <property type="match status" value="2"/>
</dbReference>
<dbReference type="InterPro" id="IPR006127">
    <property type="entry name" value="ZnuA-like"/>
</dbReference>